<evidence type="ECO:0000313" key="3">
    <source>
        <dbReference type="Proteomes" id="UP000503017"/>
    </source>
</evidence>
<proteinExistence type="predicted"/>
<feature type="transmembrane region" description="Helical" evidence="1">
    <location>
        <begin position="32"/>
        <end position="58"/>
    </location>
</feature>
<dbReference type="RefSeq" id="WP_027032807.1">
    <property type="nucleotide sequence ID" value="NZ_CP033367.1"/>
</dbReference>
<dbReference type="EMBL" id="CP033367">
    <property type="protein sequence ID" value="QKD00224.1"/>
    <property type="molecule type" value="Genomic_DNA"/>
</dbReference>
<reference evidence="2 3" key="1">
    <citation type="submission" date="2018-10" db="EMBL/GenBank/DDBJ databases">
        <authorList>
            <person name="Perry B.J."/>
            <person name="Sullivan J.T."/>
            <person name="Murphy R.J.T."/>
            <person name="Ramsay J.P."/>
            <person name="Ronson C.W."/>
        </authorList>
    </citation>
    <scope>NUCLEOTIDE SEQUENCE [LARGE SCALE GENOMIC DNA]</scope>
    <source>
        <strain evidence="2 3">R88b</strain>
    </source>
</reference>
<dbReference type="Proteomes" id="UP000503017">
    <property type="component" value="Chromosome"/>
</dbReference>
<sequence>MTVIVLKVVAIILPILGLVVFLSRKLEIHQRLFVFILAVVFSVPIGFGLYLWFVLMLFDGHPQ</sequence>
<keyword evidence="1" id="KW-1133">Transmembrane helix</keyword>
<keyword evidence="1" id="KW-0812">Transmembrane</keyword>
<name>A0A6M7WJS6_RHILI</name>
<feature type="transmembrane region" description="Helical" evidence="1">
    <location>
        <begin position="6"/>
        <end position="23"/>
    </location>
</feature>
<evidence type="ECO:0000256" key="1">
    <source>
        <dbReference type="SAM" id="Phobius"/>
    </source>
</evidence>
<evidence type="ECO:0000313" key="2">
    <source>
        <dbReference type="EMBL" id="QKD00224.1"/>
    </source>
</evidence>
<protein>
    <submittedName>
        <fullName evidence="2">Uncharacterized protein</fullName>
    </submittedName>
</protein>
<gene>
    <name evidence="2" type="ORF">EB235_01020</name>
</gene>
<dbReference type="AlphaFoldDB" id="A0A6M7WJS6"/>
<organism evidence="2 3">
    <name type="scientific">Mesorhizobium loti R88b</name>
    <dbReference type="NCBI Taxonomy" id="935548"/>
    <lineage>
        <taxon>Bacteria</taxon>
        <taxon>Pseudomonadati</taxon>
        <taxon>Pseudomonadota</taxon>
        <taxon>Alphaproteobacteria</taxon>
        <taxon>Hyphomicrobiales</taxon>
        <taxon>Phyllobacteriaceae</taxon>
        <taxon>Mesorhizobium</taxon>
    </lineage>
</organism>
<accession>A0A6M7WJS6</accession>
<keyword evidence="1" id="KW-0472">Membrane</keyword>